<dbReference type="Gene3D" id="6.20.330.10">
    <property type="match status" value="1"/>
</dbReference>
<keyword evidence="3" id="KW-1003">Cell membrane</keyword>
<evidence type="ECO:0000256" key="9">
    <source>
        <dbReference type="ARBA" id="ARBA00023136"/>
    </source>
</evidence>
<dbReference type="Gene3D" id="3.90.226.10">
    <property type="entry name" value="2-enoyl-CoA Hydratase, Chain A, domain 1"/>
    <property type="match status" value="1"/>
</dbReference>
<dbReference type="EMBL" id="AP010872">
    <property type="protein sequence ID" value="BAH82956.1"/>
    <property type="molecule type" value="Genomic_DNA"/>
</dbReference>
<dbReference type="AlphaFoldDB" id="C5WCA0"/>
<dbReference type="PANTHER" id="PTHR42987">
    <property type="entry name" value="PEPTIDASE S49"/>
    <property type="match status" value="1"/>
</dbReference>
<dbReference type="InterPro" id="IPR029045">
    <property type="entry name" value="ClpP/crotonase-like_dom_sf"/>
</dbReference>
<sequence length="333" mass="37983">MKLLILYGLFCVKTVTVIFIIVICFILIMNIFQRNKIPDEELSLTSLSDNYQKMKEQMQLVKMNPYEQKRWLKQKKKEEKRKNKDYKQNNSSPAIPTLYVIDFTGDIYASQVNSLRKEISAILAVANTGDEVVLRLESSGGIVHGYGLASSQLQRIRNAGLRLTTTVDKIAASGGYMMACVADSIVAAPFAIIGSIGVVSQFPNFHRLLKRNNIDIELHTAGQYKRTLTLFGKNTPDDRKKFREDLCEIHKLFKSFVHEMRPTLDIDRVANGDHCYGKQALSEGLIDVIATSDEFIINSMKNFNVIKVQYVPPKKTLFQRISHSMNIFMEHFF</sequence>
<evidence type="ECO:0000256" key="1">
    <source>
        <dbReference type="ARBA" id="ARBA00004236"/>
    </source>
</evidence>
<comment type="subcellular location">
    <subcellularLocation>
        <location evidence="1">Cell membrane</location>
    </subcellularLocation>
</comment>
<feature type="domain" description="Peptidase S49" evidence="12">
    <location>
        <begin position="157"/>
        <end position="302"/>
    </location>
</feature>
<dbReference type="Pfam" id="PF01343">
    <property type="entry name" value="Peptidase_S49"/>
    <property type="match status" value="1"/>
</dbReference>
<reference evidence="14 15" key="1">
    <citation type="journal article" date="2011" name="Genome Biol. Evol.">
        <title>Reductive evolution of bacterial genome in insect gut environment.</title>
        <authorList>
            <person name="Nikoh N."/>
            <person name="Hosokawa T."/>
            <person name="Ohshima K."/>
            <person name="Hattori M."/>
            <person name="Fukatsu T."/>
        </authorList>
    </citation>
    <scope>NUCLEOTIDE SEQUENCE [LARGE SCALE GENOMIC DNA]</scope>
    <source>
        <strain evidence="14 15">Mpkobe</strain>
    </source>
</reference>
<dbReference type="PANTHER" id="PTHR42987:SF4">
    <property type="entry name" value="PROTEASE SOHB-RELATED"/>
    <property type="match status" value="1"/>
</dbReference>
<feature type="coiled-coil region" evidence="10">
    <location>
        <begin position="44"/>
        <end position="89"/>
    </location>
</feature>
<keyword evidence="5 11" id="KW-0812">Transmembrane</keyword>
<feature type="domain" description="Peptidase S49 N-terminal proteobacteria" evidence="13">
    <location>
        <begin position="3"/>
        <end position="153"/>
    </location>
</feature>
<evidence type="ECO:0000256" key="6">
    <source>
        <dbReference type="ARBA" id="ARBA00022801"/>
    </source>
</evidence>
<keyword evidence="9 11" id="KW-0472">Membrane</keyword>
<dbReference type="RefSeq" id="WP_041068718.1">
    <property type="nucleotide sequence ID" value="NZ_AP010872.1"/>
</dbReference>
<evidence type="ECO:0000256" key="8">
    <source>
        <dbReference type="ARBA" id="ARBA00022989"/>
    </source>
</evidence>
<dbReference type="NCBIfam" id="NF008745">
    <property type="entry name" value="PRK11778.1"/>
    <property type="match status" value="1"/>
</dbReference>
<gene>
    <name evidence="14" type="primary">sohB</name>
    <name evidence="14" type="ORF">ICMP_090</name>
</gene>
<dbReference type="Pfam" id="PF08496">
    <property type="entry name" value="Peptidase_S49_N"/>
    <property type="match status" value="1"/>
</dbReference>
<evidence type="ECO:0000313" key="15">
    <source>
        <dbReference type="Proteomes" id="UP000061704"/>
    </source>
</evidence>
<evidence type="ECO:0000256" key="11">
    <source>
        <dbReference type="SAM" id="Phobius"/>
    </source>
</evidence>
<evidence type="ECO:0000259" key="13">
    <source>
        <dbReference type="Pfam" id="PF08496"/>
    </source>
</evidence>
<evidence type="ECO:0000256" key="7">
    <source>
        <dbReference type="ARBA" id="ARBA00022825"/>
    </source>
</evidence>
<evidence type="ECO:0000256" key="5">
    <source>
        <dbReference type="ARBA" id="ARBA00022692"/>
    </source>
</evidence>
<keyword evidence="6" id="KW-0378">Hydrolase</keyword>
<dbReference type="GO" id="GO:0005886">
    <property type="term" value="C:plasma membrane"/>
    <property type="evidence" value="ECO:0007669"/>
    <property type="project" value="UniProtKB-SubCell"/>
</dbReference>
<accession>C5WCA0</accession>
<dbReference type="Proteomes" id="UP000061704">
    <property type="component" value="Chromosome"/>
</dbReference>
<keyword evidence="10" id="KW-0175">Coiled coil</keyword>
<keyword evidence="8 11" id="KW-1133">Transmembrane helix</keyword>
<dbReference type="OrthoDB" id="5614232at2"/>
<organism evidence="14 15">
    <name type="scientific">Candidatus Ishikawaella capsulata Mpkobe</name>
    <dbReference type="NCBI Taxonomy" id="476281"/>
    <lineage>
        <taxon>Bacteria</taxon>
        <taxon>Pseudomonadati</taxon>
        <taxon>Pseudomonadota</taxon>
        <taxon>Gammaproteobacteria</taxon>
        <taxon>Enterobacterales</taxon>
        <taxon>Enterobacteriaceae</taxon>
        <taxon>Candidatus Ishikawella</taxon>
    </lineage>
</organism>
<keyword evidence="4" id="KW-0645">Protease</keyword>
<proteinExistence type="inferred from homology"/>
<dbReference type="KEGG" id="icp:ICMP_090"/>
<evidence type="ECO:0000256" key="2">
    <source>
        <dbReference type="ARBA" id="ARBA00008683"/>
    </source>
</evidence>
<dbReference type="GO" id="GO:0006508">
    <property type="term" value="P:proteolysis"/>
    <property type="evidence" value="ECO:0007669"/>
    <property type="project" value="UniProtKB-KW"/>
</dbReference>
<evidence type="ECO:0000259" key="12">
    <source>
        <dbReference type="Pfam" id="PF01343"/>
    </source>
</evidence>
<dbReference type="SUPFAM" id="SSF52096">
    <property type="entry name" value="ClpP/crotonase"/>
    <property type="match status" value="1"/>
</dbReference>
<keyword evidence="7" id="KW-0720">Serine protease</keyword>
<dbReference type="HOGENOM" id="CLU_070316_0_0_6"/>
<dbReference type="CDD" id="cd07023">
    <property type="entry name" value="S49_Sppa_N_C"/>
    <property type="match status" value="1"/>
</dbReference>
<evidence type="ECO:0000256" key="3">
    <source>
        <dbReference type="ARBA" id="ARBA00022475"/>
    </source>
</evidence>
<evidence type="ECO:0000313" key="14">
    <source>
        <dbReference type="EMBL" id="BAH82956.1"/>
    </source>
</evidence>
<evidence type="ECO:0000256" key="10">
    <source>
        <dbReference type="SAM" id="Coils"/>
    </source>
</evidence>
<dbReference type="InterPro" id="IPR047272">
    <property type="entry name" value="S49_SppA_C"/>
</dbReference>
<evidence type="ECO:0000256" key="4">
    <source>
        <dbReference type="ARBA" id="ARBA00022670"/>
    </source>
</evidence>
<dbReference type="GO" id="GO:0004252">
    <property type="term" value="F:serine-type endopeptidase activity"/>
    <property type="evidence" value="ECO:0007669"/>
    <property type="project" value="InterPro"/>
</dbReference>
<protein>
    <submittedName>
        <fullName evidence="14">Predicted inner membrane peptidase</fullName>
    </submittedName>
</protein>
<comment type="similarity">
    <text evidence="2">Belongs to the peptidase S49 family.</text>
</comment>
<keyword evidence="15" id="KW-1185">Reference proteome</keyword>
<name>C5WCA0_9ENTR</name>
<dbReference type="InterPro" id="IPR013703">
    <property type="entry name" value="Peptidase_S49_N_proteobac"/>
</dbReference>
<feature type="transmembrane region" description="Helical" evidence="11">
    <location>
        <begin position="6"/>
        <end position="28"/>
    </location>
</feature>
<dbReference type="InterPro" id="IPR002142">
    <property type="entry name" value="Peptidase_S49"/>
</dbReference>